<evidence type="ECO:0000256" key="7">
    <source>
        <dbReference type="ARBA" id="ARBA00022737"/>
    </source>
</evidence>
<dbReference type="PRINTS" id="PR00373">
    <property type="entry name" value="GLYCHORMONER"/>
</dbReference>
<dbReference type="InterPro" id="IPR003591">
    <property type="entry name" value="Leu-rich_rpt_typical-subtyp"/>
</dbReference>
<reference evidence="20" key="3">
    <citation type="submission" date="2025-09" db="UniProtKB">
        <authorList>
            <consortium name="Ensembl"/>
        </authorList>
    </citation>
    <scope>IDENTIFICATION</scope>
    <source>
        <strain evidence="20">Brown Norway</strain>
    </source>
</reference>
<reference evidence="20" key="1">
    <citation type="submission" date="2024-01" db="EMBL/GenBank/DDBJ databases">
        <title>GRCr8: a new rat reference genome assembly contstructed from accurate long reads and long range scaffolding.</title>
        <authorList>
            <person name="Doris P.A."/>
            <person name="Kalbfleisch T."/>
            <person name="Li K."/>
            <person name="Howe K."/>
            <person name="Wood J."/>
        </authorList>
    </citation>
    <scope>NUCLEOTIDE SEQUENCE [LARGE SCALE GENOMIC DNA]</scope>
    <source>
        <strain evidence="20">Brown Norway</strain>
    </source>
</reference>
<dbReference type="Pfam" id="PF13855">
    <property type="entry name" value="LRR_8"/>
    <property type="match status" value="3"/>
</dbReference>
<accession>A0A8I6ARJ9</accession>
<proteinExistence type="predicted"/>
<feature type="transmembrane region" description="Helical" evidence="17">
    <location>
        <begin position="657"/>
        <end position="678"/>
    </location>
</feature>
<keyword evidence="4" id="KW-0433">Leucine-rich repeat</keyword>
<keyword evidence="12" id="KW-1015">Disulfide bond</keyword>
<dbReference type="Pfam" id="PF00001">
    <property type="entry name" value="7tm_1"/>
    <property type="match status" value="1"/>
</dbReference>
<evidence type="ECO:0000313" key="22">
    <source>
        <dbReference type="RGD" id="1307733"/>
    </source>
</evidence>
<keyword evidence="11 17" id="KW-0472">Membrane</keyword>
<protein>
    <submittedName>
        <fullName evidence="20">Leucine rich repeat containing G protein coupled receptor 5</fullName>
    </submittedName>
</protein>
<dbReference type="InterPro" id="IPR032675">
    <property type="entry name" value="LRR_dom_sf"/>
</dbReference>
<keyword evidence="3" id="KW-1003">Cell membrane</keyword>
<dbReference type="GO" id="GO:0005886">
    <property type="term" value="C:plasma membrane"/>
    <property type="evidence" value="ECO:0007669"/>
    <property type="project" value="UniProtKB-SubCell"/>
</dbReference>
<dbReference type="Gene3D" id="3.80.10.10">
    <property type="entry name" value="Ribonuclease Inhibitor"/>
    <property type="match status" value="1"/>
</dbReference>
<evidence type="ECO:0000256" key="17">
    <source>
        <dbReference type="SAM" id="Phobius"/>
    </source>
</evidence>
<feature type="transmembrane region" description="Helical" evidence="17">
    <location>
        <begin position="698"/>
        <end position="724"/>
    </location>
</feature>
<evidence type="ECO:0000256" key="2">
    <source>
        <dbReference type="ARBA" id="ARBA00004651"/>
    </source>
</evidence>
<keyword evidence="8 17" id="KW-1133">Transmembrane helix</keyword>
<keyword evidence="15" id="KW-0807">Transducer</keyword>
<dbReference type="AlphaFoldDB" id="A0A8I6ARJ9"/>
<evidence type="ECO:0000256" key="5">
    <source>
        <dbReference type="ARBA" id="ARBA00022692"/>
    </source>
</evidence>
<dbReference type="PANTHER" id="PTHR24372">
    <property type="entry name" value="GLYCOPROTEIN HORMONE RECEPTOR"/>
    <property type="match status" value="1"/>
</dbReference>
<reference evidence="20" key="2">
    <citation type="submission" date="2025-08" db="UniProtKB">
        <authorList>
            <consortium name="Ensembl"/>
        </authorList>
    </citation>
    <scope>IDENTIFICATION</scope>
    <source>
        <strain evidence="20">Brown Norway</strain>
    </source>
</reference>
<dbReference type="PRINTS" id="PR00237">
    <property type="entry name" value="GPCRRHODOPSN"/>
</dbReference>
<dbReference type="SMART" id="SM00365">
    <property type="entry name" value="LRR_SD22"/>
    <property type="match status" value="6"/>
</dbReference>
<feature type="transmembrane region" description="Helical" evidence="17">
    <location>
        <begin position="745"/>
        <end position="767"/>
    </location>
</feature>
<sequence length="883" mass="97336">MDTSRVRMLLSLLALLQLVAAGSPPRPDTMPRGCPSYCHCELDGRMLLRVDCSDLGLSELPSNLSVFTSYLDLSMNNISQLPASLLHRLRFLEELRLAGNALTHIPKGAFAGLHSLKVLMLQNNQLRQVPEEALQNLRSLQSLRLDANHISYVPPSCFSGLHSLRHLWLDDNALTDVPVQAFRSLSALQAMTLALNKIHHIADHAFGNLSSLVVLHLHNNRIHSLGKKCFDGLHSLETLDLNYNNLDEFPTAIKTLSNLKELHFYDNPIQFVGISAFQHLPELRTLTLNGASQITEFPDLTGTATLESLTLTGAKISSLPQTVCDQLPNLQVLDLSYNLLEDLPSLSGCQKLQKIDLRHNEIYEIKGGTFQQLFNLRSLNLARNKIAIIHPNAFSTLPSLIKLDLSSNLLSSFPVTGLHGLTHLKLTGNRALQSLIPSANFPELKIIEMPYAYQCCAFGGCENVYKIPNQWNKDDSSSVDDLRKKDAGLFQVQDERDLEDFLLDFEEDLKVLHSVQCSPPPGPFKPCEHLFGSWLIRIGVWTTAVLALSCNALVAFTVFRTPLYISSIKLLIGVIAVVDILMGVSSAILAVVDTFTFGSFAQHGAWWEGGIGCQIVGFLSIFASESSVFLLTLAALERGFSVKCSSKFEMKAPLSSLKAIILLCVLLALTIATVPLLGGSEYNASPLCLPLPFGEPSTTGYMVALVLLNSLCFLIMTIAYTRLYCSLEKGELENLWDCSMVKHTALLLFTNCILYCPVAFLSFSSLLNLTFISPEVIKFILLVIVPLPACLNPLLYIVFNPHFKEDMGSLGKQTRFWTRAKHPSLLSINSDDVEKRSCDSTQALVSFTHASIAYDLPSDSGSSPAYPMTESCHLSSVAFVPCL</sequence>
<dbReference type="FunFam" id="3.80.10.10:FF:001164">
    <property type="entry name" value="GH01279p"/>
    <property type="match status" value="1"/>
</dbReference>
<dbReference type="PROSITE" id="PS51450">
    <property type="entry name" value="LRR"/>
    <property type="match status" value="6"/>
</dbReference>
<keyword evidence="7" id="KW-0677">Repeat</keyword>
<name>A0A8I6ARJ9_RAT</name>
<feature type="domain" description="G-protein coupled receptors family 1 profile" evidence="19">
    <location>
        <begin position="550"/>
        <end position="796"/>
    </location>
</feature>
<keyword evidence="5 17" id="KW-0812">Transmembrane</keyword>
<dbReference type="SUPFAM" id="SSF81321">
    <property type="entry name" value="Family A G protein-coupled receptor-like"/>
    <property type="match status" value="1"/>
</dbReference>
<evidence type="ECO:0000256" key="13">
    <source>
        <dbReference type="ARBA" id="ARBA00023170"/>
    </source>
</evidence>
<feature type="chain" id="PRO_5035309722" evidence="18">
    <location>
        <begin position="22"/>
        <end position="883"/>
    </location>
</feature>
<organism evidence="20 21">
    <name type="scientific">Rattus norvegicus</name>
    <name type="common">Rat</name>
    <dbReference type="NCBI Taxonomy" id="10116"/>
    <lineage>
        <taxon>Eukaryota</taxon>
        <taxon>Metazoa</taxon>
        <taxon>Chordata</taxon>
        <taxon>Craniata</taxon>
        <taxon>Vertebrata</taxon>
        <taxon>Euteleostomi</taxon>
        <taxon>Mammalia</taxon>
        <taxon>Eutheria</taxon>
        <taxon>Euarchontoglires</taxon>
        <taxon>Glires</taxon>
        <taxon>Rodentia</taxon>
        <taxon>Myomorpha</taxon>
        <taxon>Muroidea</taxon>
        <taxon>Muridae</taxon>
        <taxon>Murinae</taxon>
        <taxon>Rattus</taxon>
    </lineage>
</organism>
<evidence type="ECO:0000313" key="21">
    <source>
        <dbReference type="Proteomes" id="UP000002494"/>
    </source>
</evidence>
<dbReference type="SMART" id="SM00013">
    <property type="entry name" value="LRRNT"/>
    <property type="match status" value="1"/>
</dbReference>
<dbReference type="CDD" id="cd15363">
    <property type="entry name" value="7tmA_LGR5"/>
    <property type="match status" value="1"/>
</dbReference>
<dbReference type="InterPro" id="IPR002131">
    <property type="entry name" value="Gphrmn_rcpt_fam"/>
</dbReference>
<keyword evidence="21" id="KW-1185">Reference proteome</keyword>
<evidence type="ECO:0000256" key="9">
    <source>
        <dbReference type="ARBA" id="ARBA00023034"/>
    </source>
</evidence>
<gene>
    <name evidence="20 22" type="primary">Lgr5</name>
</gene>
<dbReference type="FunFam" id="3.80.10.10:FF:000770">
    <property type="entry name" value="Uncharacterized protein"/>
    <property type="match status" value="1"/>
</dbReference>
<feature type="signal peptide" evidence="18">
    <location>
        <begin position="1"/>
        <end position="21"/>
    </location>
</feature>
<dbReference type="InterPro" id="IPR000276">
    <property type="entry name" value="GPCR_Rhodpsn"/>
</dbReference>
<dbReference type="InterPro" id="IPR000372">
    <property type="entry name" value="LRRNT"/>
</dbReference>
<evidence type="ECO:0000256" key="1">
    <source>
        <dbReference type="ARBA" id="ARBA00004166"/>
    </source>
</evidence>
<keyword evidence="9" id="KW-0333">Golgi apparatus</keyword>
<keyword evidence="6 18" id="KW-0732">Signal</keyword>
<dbReference type="RGD" id="1307733">
    <property type="gene designation" value="Lgr5"/>
</dbReference>
<comment type="function">
    <text evidence="16">Receptor for R-spondins that potentiates the canonical Wnt signaling pathway and acts as a stem cell marker of the intestinal epithelium and the hair follicle. Upon binding to R-spondins (RSPO1, RSPO2, RSPO3 or RSPO4), associates with phosphorylated LRP6 and frizzled receptors that are activated by extracellular Wnt receptors, triggering the canonical Wnt signaling pathway to increase expression of target genes. In contrast to classical G-protein coupled receptors, does not activate heterotrimeric G-proteins to transduce the signal. Involved in the development and/or maintenance of the adult intestinal stem cells during postembryonic development.</text>
</comment>
<dbReference type="GeneTree" id="ENSGT00940000160214"/>
<evidence type="ECO:0000256" key="12">
    <source>
        <dbReference type="ARBA" id="ARBA00023157"/>
    </source>
</evidence>
<keyword evidence="14" id="KW-0325">Glycoprotein</keyword>
<feature type="transmembrane region" description="Helical" evidence="17">
    <location>
        <begin position="534"/>
        <end position="558"/>
    </location>
</feature>
<dbReference type="SUPFAM" id="SSF52058">
    <property type="entry name" value="L domain-like"/>
    <property type="match status" value="2"/>
</dbReference>
<dbReference type="GO" id="GO:0016500">
    <property type="term" value="F:protein-hormone receptor activity"/>
    <property type="evidence" value="ECO:0007669"/>
    <property type="project" value="InterPro"/>
</dbReference>
<dbReference type="Gene3D" id="1.20.1070.10">
    <property type="entry name" value="Rhodopsin 7-helix transmembrane proteins"/>
    <property type="match status" value="1"/>
</dbReference>
<dbReference type="Pfam" id="PF01462">
    <property type="entry name" value="LRRNT"/>
    <property type="match status" value="1"/>
</dbReference>
<evidence type="ECO:0000256" key="4">
    <source>
        <dbReference type="ARBA" id="ARBA00022614"/>
    </source>
</evidence>
<dbReference type="InterPro" id="IPR017452">
    <property type="entry name" value="GPCR_Rhodpsn_7TM"/>
</dbReference>
<evidence type="ECO:0000256" key="16">
    <source>
        <dbReference type="ARBA" id="ARBA00093766"/>
    </source>
</evidence>
<evidence type="ECO:0000256" key="6">
    <source>
        <dbReference type="ARBA" id="ARBA00022729"/>
    </source>
</evidence>
<dbReference type="PROSITE" id="PS50262">
    <property type="entry name" value="G_PROTEIN_RECEP_F1_2"/>
    <property type="match status" value="1"/>
</dbReference>
<dbReference type="Ensembl" id="ENSRNOT00000115154.2">
    <property type="protein sequence ID" value="ENSRNOP00000095923.1"/>
    <property type="gene ID" value="ENSRNOG00000004221.7"/>
</dbReference>
<feature type="transmembrane region" description="Helical" evidence="17">
    <location>
        <begin position="779"/>
        <end position="799"/>
    </location>
</feature>
<dbReference type="SMART" id="SM00369">
    <property type="entry name" value="LRR_TYP"/>
    <property type="match status" value="14"/>
</dbReference>
<evidence type="ECO:0000256" key="11">
    <source>
        <dbReference type="ARBA" id="ARBA00023136"/>
    </source>
</evidence>
<evidence type="ECO:0000313" key="20">
    <source>
        <dbReference type="Ensembl" id="ENSRNOP00000095923.1"/>
    </source>
</evidence>
<feature type="transmembrane region" description="Helical" evidence="17">
    <location>
        <begin position="570"/>
        <end position="595"/>
    </location>
</feature>
<dbReference type="FunFam" id="1.20.1070.10:FF:000028">
    <property type="entry name" value="leucine-rich repeat-containing G-protein coupled receptor 4 isoform X1"/>
    <property type="match status" value="1"/>
</dbReference>
<evidence type="ECO:0000256" key="15">
    <source>
        <dbReference type="ARBA" id="ARBA00023224"/>
    </source>
</evidence>
<keyword evidence="10" id="KW-0297">G-protein coupled receptor</keyword>
<dbReference type="InterPro" id="IPR001611">
    <property type="entry name" value="Leu-rich_rpt"/>
</dbReference>
<dbReference type="GO" id="GO:0004930">
    <property type="term" value="F:G protein-coupled receptor activity"/>
    <property type="evidence" value="ECO:0007669"/>
    <property type="project" value="UniProtKB-KW"/>
</dbReference>
<dbReference type="Proteomes" id="UP000002494">
    <property type="component" value="Chromosome 7"/>
</dbReference>
<dbReference type="SMART" id="SM00364">
    <property type="entry name" value="LRR_BAC"/>
    <property type="match status" value="4"/>
</dbReference>
<evidence type="ECO:0000256" key="14">
    <source>
        <dbReference type="ARBA" id="ARBA00023180"/>
    </source>
</evidence>
<comment type="subcellular location">
    <subcellularLocation>
        <location evidence="2">Cell membrane</location>
        <topology evidence="2">Multi-pass membrane protein</topology>
    </subcellularLocation>
    <subcellularLocation>
        <location evidence="1">Golgi apparatus</location>
        <location evidence="1">trans-Golgi network membrane</location>
        <topology evidence="1">Multi-pass membrane protein</topology>
    </subcellularLocation>
</comment>
<evidence type="ECO:0000256" key="18">
    <source>
        <dbReference type="SAM" id="SignalP"/>
    </source>
</evidence>
<evidence type="ECO:0000256" key="10">
    <source>
        <dbReference type="ARBA" id="ARBA00023040"/>
    </source>
</evidence>
<evidence type="ECO:0000259" key="19">
    <source>
        <dbReference type="PROSITE" id="PS50262"/>
    </source>
</evidence>
<keyword evidence="13" id="KW-0675">Receptor</keyword>
<evidence type="ECO:0000256" key="8">
    <source>
        <dbReference type="ARBA" id="ARBA00022989"/>
    </source>
</evidence>
<feature type="transmembrane region" description="Helical" evidence="17">
    <location>
        <begin position="615"/>
        <end position="636"/>
    </location>
</feature>
<evidence type="ECO:0000256" key="3">
    <source>
        <dbReference type="ARBA" id="ARBA00022475"/>
    </source>
</evidence>
<dbReference type="PANTHER" id="PTHR24372:SF71">
    <property type="entry name" value="LEUCINE-RICH REPEAT-CONTAINING G-PROTEIN COUPLED RECEPTOR 5"/>
    <property type="match status" value="1"/>
</dbReference>